<proteinExistence type="predicted"/>
<sequence length="71" mass="8180">MNLSDAAPEFLANLGALSDFANPIRMPSGRRARPERFMKDRTVLMRYEDGERELVTVTDRFLQHIVLMEAL</sequence>
<gene>
    <name evidence="1" type="ORF">CCO03_08635</name>
</gene>
<protein>
    <submittedName>
        <fullName evidence="1">Uncharacterized protein</fullName>
    </submittedName>
</protein>
<evidence type="ECO:0000313" key="2">
    <source>
        <dbReference type="Proteomes" id="UP000196138"/>
    </source>
</evidence>
<keyword evidence="2" id="KW-1185">Reference proteome</keyword>
<dbReference type="KEGG" id="cser:CCO03_08635"/>
<dbReference type="RefSeq" id="WP_087279891.1">
    <property type="nucleotide sequence ID" value="NZ_CP021455.1"/>
</dbReference>
<accession>A0A1Y0EM66</accession>
<reference evidence="1 2" key="1">
    <citation type="submission" date="2017-05" db="EMBL/GenBank/DDBJ databases">
        <authorList>
            <person name="Song R."/>
            <person name="Chenine A.L."/>
            <person name="Ruprecht R.M."/>
        </authorList>
    </citation>
    <scope>NUCLEOTIDE SEQUENCE [LARGE SCALE GENOMIC DNA]</scope>
    <source>
        <strain evidence="1 2">DSM 26136</strain>
    </source>
</reference>
<dbReference type="EMBL" id="CP021455">
    <property type="protein sequence ID" value="ARU04733.1"/>
    <property type="molecule type" value="Genomic_DNA"/>
</dbReference>
<name>A0A1Y0EM66_9BURK</name>
<organism evidence="1 2">
    <name type="scientific">Comamonas serinivorans</name>
    <dbReference type="NCBI Taxonomy" id="1082851"/>
    <lineage>
        <taxon>Bacteria</taxon>
        <taxon>Pseudomonadati</taxon>
        <taxon>Pseudomonadota</taxon>
        <taxon>Betaproteobacteria</taxon>
        <taxon>Burkholderiales</taxon>
        <taxon>Comamonadaceae</taxon>
        <taxon>Comamonas</taxon>
    </lineage>
</organism>
<dbReference type="AlphaFoldDB" id="A0A1Y0EM66"/>
<dbReference type="Proteomes" id="UP000196138">
    <property type="component" value="Chromosome"/>
</dbReference>
<evidence type="ECO:0000313" key="1">
    <source>
        <dbReference type="EMBL" id="ARU04733.1"/>
    </source>
</evidence>